<evidence type="ECO:0000313" key="2">
    <source>
        <dbReference type="EMBL" id="SFK80483.1"/>
    </source>
</evidence>
<proteinExistence type="predicted"/>
<accession>A0A1I4CIB5</accession>
<keyword evidence="1" id="KW-0732">Signal</keyword>
<protein>
    <recommendedName>
        <fullName evidence="4">Lipoprotein</fullName>
    </recommendedName>
</protein>
<feature type="signal peptide" evidence="1">
    <location>
        <begin position="1"/>
        <end position="25"/>
    </location>
</feature>
<dbReference type="Proteomes" id="UP000323300">
    <property type="component" value="Unassembled WGS sequence"/>
</dbReference>
<sequence length="46" mass="4850">MSRLRELLMILVTMCVLAGCQSNTAGQPGYVPSNCAMPGSTCSSNR</sequence>
<name>A0A1I4CIB5_9HYPH</name>
<organism evidence="2 3">
    <name type="scientific">Neomesorhizobium albiziae</name>
    <dbReference type="NCBI Taxonomy" id="335020"/>
    <lineage>
        <taxon>Bacteria</taxon>
        <taxon>Pseudomonadati</taxon>
        <taxon>Pseudomonadota</taxon>
        <taxon>Alphaproteobacteria</taxon>
        <taxon>Hyphomicrobiales</taxon>
        <taxon>Phyllobacteriaceae</taxon>
        <taxon>Neomesorhizobium</taxon>
    </lineage>
</organism>
<feature type="chain" id="PRO_5009302575" description="Lipoprotein" evidence="1">
    <location>
        <begin position="26"/>
        <end position="46"/>
    </location>
</feature>
<gene>
    <name evidence="2" type="ORF">SAMN04488498_11348</name>
</gene>
<keyword evidence="3" id="KW-1185">Reference proteome</keyword>
<dbReference type="AlphaFoldDB" id="A0A1I4CIB5"/>
<dbReference type="PROSITE" id="PS51257">
    <property type="entry name" value="PROKAR_LIPOPROTEIN"/>
    <property type="match status" value="1"/>
</dbReference>
<reference evidence="2 3" key="1">
    <citation type="submission" date="2016-10" db="EMBL/GenBank/DDBJ databases">
        <authorList>
            <person name="Varghese N."/>
            <person name="Submissions S."/>
        </authorList>
    </citation>
    <scope>NUCLEOTIDE SEQUENCE [LARGE SCALE GENOMIC DNA]</scope>
    <source>
        <strain evidence="2 3">DSM 21822</strain>
    </source>
</reference>
<evidence type="ECO:0000256" key="1">
    <source>
        <dbReference type="SAM" id="SignalP"/>
    </source>
</evidence>
<dbReference type="EMBL" id="FOSL01000013">
    <property type="protein sequence ID" value="SFK80483.1"/>
    <property type="molecule type" value="Genomic_DNA"/>
</dbReference>
<evidence type="ECO:0008006" key="4">
    <source>
        <dbReference type="Google" id="ProtNLM"/>
    </source>
</evidence>
<evidence type="ECO:0000313" key="3">
    <source>
        <dbReference type="Proteomes" id="UP000323300"/>
    </source>
</evidence>